<gene>
    <name evidence="8" type="ORF">FBUS_07363</name>
</gene>
<dbReference type="InterPro" id="IPR000571">
    <property type="entry name" value="Znf_CCCH"/>
</dbReference>
<feature type="region of interest" description="Disordered" evidence="6">
    <location>
        <begin position="110"/>
        <end position="141"/>
    </location>
</feature>
<name>A0A8E0RQ79_9TREM</name>
<feature type="zinc finger region" description="C3H1-type" evidence="5">
    <location>
        <begin position="243"/>
        <end position="271"/>
    </location>
</feature>
<dbReference type="Gene3D" id="4.10.1000.10">
    <property type="entry name" value="Zinc finger, CCCH-type"/>
    <property type="match status" value="1"/>
</dbReference>
<dbReference type="GO" id="GO:0008270">
    <property type="term" value="F:zinc ion binding"/>
    <property type="evidence" value="ECO:0007669"/>
    <property type="project" value="UniProtKB-KW"/>
</dbReference>
<evidence type="ECO:0000256" key="5">
    <source>
        <dbReference type="PROSITE-ProRule" id="PRU00723"/>
    </source>
</evidence>
<evidence type="ECO:0000256" key="4">
    <source>
        <dbReference type="ARBA" id="ARBA00022833"/>
    </source>
</evidence>
<dbReference type="SMART" id="SM00356">
    <property type="entry name" value="ZnF_C3H1"/>
    <property type="match status" value="2"/>
</dbReference>
<evidence type="ECO:0000256" key="3">
    <source>
        <dbReference type="ARBA" id="ARBA00022771"/>
    </source>
</evidence>
<proteinExistence type="predicted"/>
<dbReference type="Gene3D" id="6.10.250.3220">
    <property type="match status" value="1"/>
</dbReference>
<evidence type="ECO:0000256" key="6">
    <source>
        <dbReference type="SAM" id="MobiDB-lite"/>
    </source>
</evidence>
<keyword evidence="4 5" id="KW-0862">Zinc</keyword>
<dbReference type="InterPro" id="IPR036855">
    <property type="entry name" value="Znf_CCCH_sf"/>
</dbReference>
<organism evidence="8 9">
    <name type="scientific">Fasciolopsis buskii</name>
    <dbReference type="NCBI Taxonomy" id="27845"/>
    <lineage>
        <taxon>Eukaryota</taxon>
        <taxon>Metazoa</taxon>
        <taxon>Spiralia</taxon>
        <taxon>Lophotrochozoa</taxon>
        <taxon>Platyhelminthes</taxon>
        <taxon>Trematoda</taxon>
        <taxon>Digenea</taxon>
        <taxon>Plagiorchiida</taxon>
        <taxon>Echinostomata</taxon>
        <taxon>Echinostomatoidea</taxon>
        <taxon>Fasciolidae</taxon>
        <taxon>Fasciolopsis</taxon>
    </lineage>
</organism>
<dbReference type="InterPro" id="IPR045877">
    <property type="entry name" value="ZFP36-like"/>
</dbReference>
<keyword evidence="3 5" id="KW-0863">Zinc-finger</keyword>
<dbReference type="Proteomes" id="UP000728185">
    <property type="component" value="Unassembled WGS sequence"/>
</dbReference>
<evidence type="ECO:0000256" key="2">
    <source>
        <dbReference type="ARBA" id="ARBA00022737"/>
    </source>
</evidence>
<dbReference type="Pfam" id="PF00642">
    <property type="entry name" value="zf-CCCH"/>
    <property type="match status" value="2"/>
</dbReference>
<protein>
    <submittedName>
        <fullName evidence="8">Zinc finger protein 36 C3H1 type 1</fullName>
    </submittedName>
</protein>
<dbReference type="PANTHER" id="PTHR12547:SF18">
    <property type="entry name" value="PROTEIN TIS11"/>
    <property type="match status" value="1"/>
</dbReference>
<dbReference type="EMBL" id="LUCM01010731">
    <property type="protein sequence ID" value="KAA0185087.1"/>
    <property type="molecule type" value="Genomic_DNA"/>
</dbReference>
<dbReference type="AlphaFoldDB" id="A0A8E0RQ79"/>
<reference evidence="8" key="1">
    <citation type="submission" date="2019-05" db="EMBL/GenBank/DDBJ databases">
        <title>Annotation for the trematode Fasciolopsis buski.</title>
        <authorList>
            <person name="Choi Y.-J."/>
        </authorList>
    </citation>
    <scope>NUCLEOTIDE SEQUENCE</scope>
    <source>
        <strain evidence="8">HT</strain>
        <tissue evidence="8">Whole worm</tissue>
    </source>
</reference>
<keyword evidence="2" id="KW-0677">Repeat</keyword>
<feature type="compositionally biased region" description="Basic and acidic residues" evidence="6">
    <location>
        <begin position="116"/>
        <end position="129"/>
    </location>
</feature>
<feature type="zinc finger region" description="C3H1-type" evidence="5">
    <location>
        <begin position="281"/>
        <end position="309"/>
    </location>
</feature>
<accession>A0A8E0RQ79</accession>
<dbReference type="OrthoDB" id="410307at2759"/>
<dbReference type="PANTHER" id="PTHR12547">
    <property type="entry name" value="CCCH ZINC FINGER/TIS11-RELATED"/>
    <property type="match status" value="1"/>
</dbReference>
<dbReference type="GO" id="GO:0003729">
    <property type="term" value="F:mRNA binding"/>
    <property type="evidence" value="ECO:0007669"/>
    <property type="project" value="InterPro"/>
</dbReference>
<evidence type="ECO:0000259" key="7">
    <source>
        <dbReference type="PROSITE" id="PS50103"/>
    </source>
</evidence>
<keyword evidence="9" id="KW-1185">Reference proteome</keyword>
<sequence>MGGYDDCTRVQLSCIQDLANMKYLPQQHQSKSFDEVEAMLYQRLIERVNQMTLNVSKPSGKLHRMPDNLRAIVETAWTACTQDHSGDLIGSAESLISPVSDLSYGQSFYPTGDITSNDRKSDPSHERITKPKITFQPPVYPRNYASSEPRLLLKPDTLSILQSDSNDLDFSNYHNYQTEKKRKMRPLLRQRESFTIFADSRSIHGDSTSTVPLRNTMVTTPKPMQVHRRQTIPRKQDAIYNARYKTQPCLHYQKYRRCPLGDNCHFAHGPDELLHPQMHPKYRTRVCLNYAQTGTCPFGKQCYFLHYIPCPNVPQIPKDSSTRLMAPCSNTSLWMDNRHAVCGT</sequence>
<feature type="domain" description="C3H1-type" evidence="7">
    <location>
        <begin position="243"/>
        <end position="271"/>
    </location>
</feature>
<evidence type="ECO:0000313" key="8">
    <source>
        <dbReference type="EMBL" id="KAA0185087.1"/>
    </source>
</evidence>
<dbReference type="SUPFAM" id="SSF90229">
    <property type="entry name" value="CCCH zinc finger"/>
    <property type="match status" value="2"/>
</dbReference>
<comment type="caution">
    <text evidence="8">The sequence shown here is derived from an EMBL/GenBank/DDBJ whole genome shotgun (WGS) entry which is preliminary data.</text>
</comment>
<keyword evidence="1 5" id="KW-0479">Metal-binding</keyword>
<feature type="domain" description="C3H1-type" evidence="7">
    <location>
        <begin position="281"/>
        <end position="309"/>
    </location>
</feature>
<evidence type="ECO:0000313" key="9">
    <source>
        <dbReference type="Proteomes" id="UP000728185"/>
    </source>
</evidence>
<dbReference type="PROSITE" id="PS50103">
    <property type="entry name" value="ZF_C3H1"/>
    <property type="match status" value="2"/>
</dbReference>
<evidence type="ECO:0000256" key="1">
    <source>
        <dbReference type="ARBA" id="ARBA00022723"/>
    </source>
</evidence>